<accession>F8IF94</accession>
<dbReference type="AlphaFoldDB" id="F8IF94"/>
<reference evidence="2" key="2">
    <citation type="submission" date="2011-06" db="EMBL/GenBank/DDBJ databases">
        <title>The complete genome sequence of Alicyclobacillus acidocaldarius sp. Tc-4-1.</title>
        <authorList>
            <person name="Chen Y."/>
            <person name="He Y."/>
            <person name="Dong Z."/>
            <person name="Hu S."/>
        </authorList>
    </citation>
    <scope>NUCLEOTIDE SEQUENCE [LARGE SCALE GENOMIC DNA]</scope>
    <source>
        <strain evidence="2">Tc-4-1</strain>
    </source>
</reference>
<evidence type="ECO:0000313" key="1">
    <source>
        <dbReference type="EMBL" id="AEJ44059.1"/>
    </source>
</evidence>
<evidence type="ECO:0000313" key="2">
    <source>
        <dbReference type="Proteomes" id="UP000000292"/>
    </source>
</evidence>
<sequence length="58" mass="7056">MKMGAASQMWWLSLDYHNQLCLTISKFSRGWDWFAENPAVLGLVTFQILKRYRRWFTR</sequence>
<name>F8IF94_ALIAT</name>
<gene>
    <name evidence="1" type="ordered locus">TC41_2153</name>
</gene>
<organism evidence="1 2">
    <name type="scientific">Alicyclobacillus acidocaldarius (strain Tc-4-1)</name>
    <name type="common">Bacillus acidocaldarius</name>
    <dbReference type="NCBI Taxonomy" id="1048834"/>
    <lineage>
        <taxon>Bacteria</taxon>
        <taxon>Bacillati</taxon>
        <taxon>Bacillota</taxon>
        <taxon>Bacilli</taxon>
        <taxon>Bacillales</taxon>
        <taxon>Alicyclobacillaceae</taxon>
        <taxon>Alicyclobacillus</taxon>
    </lineage>
</organism>
<protein>
    <submittedName>
        <fullName evidence="1">Uncharacterized protein</fullName>
    </submittedName>
</protein>
<dbReference type="EMBL" id="CP002902">
    <property type="protein sequence ID" value="AEJ44059.1"/>
    <property type="molecule type" value="Genomic_DNA"/>
</dbReference>
<proteinExistence type="predicted"/>
<dbReference type="Proteomes" id="UP000000292">
    <property type="component" value="Chromosome"/>
</dbReference>
<dbReference type="HOGENOM" id="CLU_2969074_0_0_9"/>
<reference evidence="1 2" key="1">
    <citation type="journal article" date="2011" name="J. Bacteriol.">
        <title>Complete Genome Sequence of Alicyclobacillus acidocaldarius Strain Tc-4-1.</title>
        <authorList>
            <person name="Chen Y."/>
            <person name="He Y."/>
            <person name="Zhang B."/>
            <person name="Yang J."/>
            <person name="Li W."/>
            <person name="Dong Z."/>
            <person name="Hu S."/>
        </authorList>
    </citation>
    <scope>NUCLEOTIDE SEQUENCE [LARGE SCALE GENOMIC DNA]</scope>
    <source>
        <strain evidence="1 2">Tc-4-1</strain>
    </source>
</reference>
<dbReference type="KEGG" id="aad:TC41_2153"/>
<dbReference type="STRING" id="1048834.TC41_2153"/>